<feature type="signal peptide" evidence="1">
    <location>
        <begin position="1"/>
        <end position="28"/>
    </location>
</feature>
<dbReference type="OrthoDB" id="10268310at2759"/>
<accession>A0A0V1C4X7</accession>
<proteinExistence type="predicted"/>
<reference evidence="2 3" key="1">
    <citation type="submission" date="2015-01" db="EMBL/GenBank/DDBJ databases">
        <title>Evolution of Trichinella species and genotypes.</title>
        <authorList>
            <person name="Korhonen P.K."/>
            <person name="Edoardo P."/>
            <person name="Giuseppe L.R."/>
            <person name="Gasser R.B."/>
        </authorList>
    </citation>
    <scope>NUCLEOTIDE SEQUENCE [LARGE SCALE GENOMIC DNA]</scope>
    <source>
        <strain evidence="2">ISS120</strain>
    </source>
</reference>
<evidence type="ECO:0000313" key="2">
    <source>
        <dbReference type="EMBL" id="KRY44136.1"/>
    </source>
</evidence>
<dbReference type="AlphaFoldDB" id="A0A0V1C4X7"/>
<sequence length="55" mass="6357">MLVNAECLITHIRWMFVLWFGFPRYLEATSKCYNSNGAAEADWAIVYKTAARNRG</sequence>
<dbReference type="Proteomes" id="UP000054653">
    <property type="component" value="Unassembled WGS sequence"/>
</dbReference>
<keyword evidence="1" id="KW-0732">Signal</keyword>
<dbReference type="EMBL" id="JYDI01000714">
    <property type="protein sequence ID" value="KRY44136.1"/>
    <property type="molecule type" value="Genomic_DNA"/>
</dbReference>
<feature type="chain" id="PRO_5006875626" evidence="1">
    <location>
        <begin position="29"/>
        <end position="55"/>
    </location>
</feature>
<evidence type="ECO:0000313" key="3">
    <source>
        <dbReference type="Proteomes" id="UP000054653"/>
    </source>
</evidence>
<organism evidence="2 3">
    <name type="scientific">Trichinella britovi</name>
    <name type="common">Parasitic roundworm</name>
    <dbReference type="NCBI Taxonomy" id="45882"/>
    <lineage>
        <taxon>Eukaryota</taxon>
        <taxon>Metazoa</taxon>
        <taxon>Ecdysozoa</taxon>
        <taxon>Nematoda</taxon>
        <taxon>Enoplea</taxon>
        <taxon>Dorylaimia</taxon>
        <taxon>Trichinellida</taxon>
        <taxon>Trichinellidae</taxon>
        <taxon>Trichinella</taxon>
    </lineage>
</organism>
<name>A0A0V1C4X7_TRIBR</name>
<gene>
    <name evidence="2" type="ORF">T03_9513</name>
</gene>
<evidence type="ECO:0000256" key="1">
    <source>
        <dbReference type="SAM" id="SignalP"/>
    </source>
</evidence>
<comment type="caution">
    <text evidence="2">The sequence shown here is derived from an EMBL/GenBank/DDBJ whole genome shotgun (WGS) entry which is preliminary data.</text>
</comment>
<keyword evidence="3" id="KW-1185">Reference proteome</keyword>
<protein>
    <submittedName>
        <fullName evidence="2">Uncharacterized protein</fullName>
    </submittedName>
</protein>